<feature type="short sequence motif" description="HXTX 2" evidence="2">
    <location>
        <begin position="126"/>
        <end position="129"/>
    </location>
</feature>
<feature type="active site" description="Proton donor" evidence="2">
    <location>
        <position position="42"/>
    </location>
</feature>
<dbReference type="NCBIfam" id="TIGR02258">
    <property type="entry name" value="2_5_ligase"/>
    <property type="match status" value="1"/>
</dbReference>
<dbReference type="InterPro" id="IPR009097">
    <property type="entry name" value="Cyclic_Pdiesterase"/>
</dbReference>
<dbReference type="PANTHER" id="PTHR35561">
    <property type="entry name" value="RNA 2',3'-CYCLIC PHOSPHODIESTERASE"/>
    <property type="match status" value="1"/>
</dbReference>
<protein>
    <recommendedName>
        <fullName evidence="2">RNA 2',3'-cyclic phosphodiesterase</fullName>
        <shortName evidence="2">RNA 2',3'-CPDase</shortName>
        <ecNumber evidence="2">3.1.4.58</ecNumber>
    </recommendedName>
</protein>
<gene>
    <name evidence="4" type="primary">thpR</name>
    <name evidence="4" type="ORF">IHE55_17030</name>
</gene>
<keyword evidence="1 2" id="KW-0378">Hydrolase</keyword>
<dbReference type="Gene3D" id="3.90.1140.10">
    <property type="entry name" value="Cyclic phosphodiesterase"/>
    <property type="match status" value="1"/>
</dbReference>
<feature type="active site" description="Proton acceptor" evidence="2">
    <location>
        <position position="126"/>
    </location>
</feature>
<dbReference type="EC" id="3.1.4.58" evidence="2"/>
<accession>A0ABS0NMF5</accession>
<evidence type="ECO:0000313" key="4">
    <source>
        <dbReference type="EMBL" id="MBH5336389.1"/>
    </source>
</evidence>
<comment type="catalytic activity">
    <reaction evidence="2">
        <text>a 3'-end 2',3'-cyclophospho-ribonucleotide-RNA + H2O = a 3'-end 2'-phospho-ribonucleotide-RNA + H(+)</text>
        <dbReference type="Rhea" id="RHEA:11828"/>
        <dbReference type="Rhea" id="RHEA-COMP:10464"/>
        <dbReference type="Rhea" id="RHEA-COMP:17353"/>
        <dbReference type="ChEBI" id="CHEBI:15377"/>
        <dbReference type="ChEBI" id="CHEBI:15378"/>
        <dbReference type="ChEBI" id="CHEBI:83064"/>
        <dbReference type="ChEBI" id="CHEBI:173113"/>
        <dbReference type="EC" id="3.1.4.58"/>
    </reaction>
</comment>
<evidence type="ECO:0000256" key="2">
    <source>
        <dbReference type="HAMAP-Rule" id="MF_01940"/>
    </source>
</evidence>
<evidence type="ECO:0000256" key="1">
    <source>
        <dbReference type="ARBA" id="ARBA00022801"/>
    </source>
</evidence>
<keyword evidence="5" id="KW-1185">Reference proteome</keyword>
<comment type="caution">
    <text evidence="4">The sequence shown here is derived from an EMBL/GenBank/DDBJ whole genome shotgun (WGS) entry which is preliminary data.</text>
</comment>
<dbReference type="EMBL" id="JACYXC010000001">
    <property type="protein sequence ID" value="MBH5336389.1"/>
    <property type="molecule type" value="Genomic_DNA"/>
</dbReference>
<organism evidence="4 5">
    <name type="scientific">Streptomyces pactum</name>
    <dbReference type="NCBI Taxonomy" id="68249"/>
    <lineage>
        <taxon>Bacteria</taxon>
        <taxon>Bacillati</taxon>
        <taxon>Actinomycetota</taxon>
        <taxon>Actinomycetes</taxon>
        <taxon>Kitasatosporales</taxon>
        <taxon>Streptomycetaceae</taxon>
        <taxon>Streptomyces</taxon>
    </lineage>
</organism>
<dbReference type="SUPFAM" id="SSF55144">
    <property type="entry name" value="LigT-like"/>
    <property type="match status" value="1"/>
</dbReference>
<dbReference type="RefSeq" id="WP_197989809.1">
    <property type="nucleotide sequence ID" value="NZ_JACYXC010000001.1"/>
</dbReference>
<name>A0ABS0NMF5_9ACTN</name>
<dbReference type="InterPro" id="IPR004175">
    <property type="entry name" value="RNA_CPDase"/>
</dbReference>
<dbReference type="Proteomes" id="UP000807371">
    <property type="component" value="Unassembled WGS sequence"/>
</dbReference>
<reference evidence="4 5" key="1">
    <citation type="submission" date="2020-09" db="EMBL/GenBank/DDBJ databases">
        <title>Biosynthesis of the nuclear factor of activated T cells inhibitor NFAT-133 and its congeners in Streptomyces pactum.</title>
        <authorList>
            <person name="Zhou W."/>
            <person name="Posri P."/>
            <person name="Abugrain M.E."/>
            <person name="Weisberg A.J."/>
            <person name="Chang J.H."/>
            <person name="Mahmud T."/>
        </authorList>
    </citation>
    <scope>NUCLEOTIDE SEQUENCE [LARGE SCALE GENOMIC DNA]</scope>
    <source>
        <strain evidence="4 5">ATCC 27456</strain>
    </source>
</reference>
<proteinExistence type="inferred from homology"/>
<dbReference type="InterPro" id="IPR014051">
    <property type="entry name" value="Phosphoesterase_HXTX"/>
</dbReference>
<evidence type="ECO:0000313" key="5">
    <source>
        <dbReference type="Proteomes" id="UP000807371"/>
    </source>
</evidence>
<comment type="similarity">
    <text evidence="2">Belongs to the 2H phosphoesterase superfamily. ThpR family.</text>
</comment>
<evidence type="ECO:0000259" key="3">
    <source>
        <dbReference type="Pfam" id="PF02834"/>
    </source>
</evidence>
<comment type="function">
    <text evidence="2">Hydrolyzes RNA 2',3'-cyclic phosphodiester to an RNA 2'-phosphomonoester.</text>
</comment>
<sequence>MRLFAATIPPPGALAQLASAVAALRHLPGADRLRWTEPEGWHFTLAFYGEVAEENVPGLAERLARAARRRAPYELRLTAGGRFGRQVLWVGAEGDRAAMRHLAAATAAAGRRAGARQPEHRPYAPHLTVARGRPDGADLVPFVTALADFTTEPWSEGELHLMRSRLPGGGTPGERPRYESVGCWPLGR</sequence>
<dbReference type="PANTHER" id="PTHR35561:SF1">
    <property type="entry name" value="RNA 2',3'-CYCLIC PHOSPHODIESTERASE"/>
    <property type="match status" value="1"/>
</dbReference>
<feature type="domain" description="Phosphoesterase HXTX" evidence="3">
    <location>
        <begin position="9"/>
        <end position="84"/>
    </location>
</feature>
<dbReference type="Pfam" id="PF02834">
    <property type="entry name" value="LigT_PEase"/>
    <property type="match status" value="1"/>
</dbReference>
<dbReference type="HAMAP" id="MF_01940">
    <property type="entry name" value="RNA_CPDase"/>
    <property type="match status" value="1"/>
</dbReference>
<feature type="short sequence motif" description="HXTX 1" evidence="2">
    <location>
        <begin position="42"/>
        <end position="45"/>
    </location>
</feature>